<proteinExistence type="predicted"/>
<dbReference type="GO" id="GO:0004175">
    <property type="term" value="F:endopeptidase activity"/>
    <property type="evidence" value="ECO:0007669"/>
    <property type="project" value="TreeGrafter"/>
</dbReference>
<dbReference type="AlphaFoldDB" id="A0A2Z3JF89"/>
<accession>A0A2Z3JF89</accession>
<dbReference type="Gene3D" id="3.90.226.10">
    <property type="entry name" value="2-enoyl-CoA Hydratase, Chain A, domain 1"/>
    <property type="match status" value="1"/>
</dbReference>
<feature type="signal peptide" evidence="2">
    <location>
        <begin position="1"/>
        <end position="31"/>
    </location>
</feature>
<dbReference type="GO" id="GO:0006508">
    <property type="term" value="P:proteolysis"/>
    <property type="evidence" value="ECO:0007669"/>
    <property type="project" value="InterPro"/>
</dbReference>
<reference evidence="4 5" key="1">
    <citation type="submission" date="2018-05" db="EMBL/GenBank/DDBJ databases">
        <title>Complete Genome Sequence of Deinococcus sp. strain 17bor-2.</title>
        <authorList>
            <person name="Srinivasan S."/>
        </authorList>
    </citation>
    <scope>NUCLEOTIDE SEQUENCE [LARGE SCALE GENOMIC DNA]</scope>
    <source>
        <strain evidence="4 5">17bor-2</strain>
    </source>
</reference>
<evidence type="ECO:0000313" key="5">
    <source>
        <dbReference type="Proteomes" id="UP000245368"/>
    </source>
</evidence>
<dbReference type="InterPro" id="IPR001478">
    <property type="entry name" value="PDZ"/>
</dbReference>
<dbReference type="PANTHER" id="PTHR32060:SF30">
    <property type="entry name" value="CARBOXY-TERMINAL PROCESSING PROTEASE CTPA"/>
    <property type="match status" value="1"/>
</dbReference>
<dbReference type="EMBL" id="CP029494">
    <property type="protein sequence ID" value="AWN22666.1"/>
    <property type="molecule type" value="Genomic_DNA"/>
</dbReference>
<dbReference type="PANTHER" id="PTHR32060">
    <property type="entry name" value="TAIL-SPECIFIC PROTEASE"/>
    <property type="match status" value="1"/>
</dbReference>
<dbReference type="GO" id="GO:0008236">
    <property type="term" value="F:serine-type peptidase activity"/>
    <property type="evidence" value="ECO:0007669"/>
    <property type="project" value="InterPro"/>
</dbReference>
<dbReference type="InterPro" id="IPR041489">
    <property type="entry name" value="PDZ_6"/>
</dbReference>
<dbReference type="PROSITE" id="PS51257">
    <property type="entry name" value="PROKAR_LIPOPROTEIN"/>
    <property type="match status" value="1"/>
</dbReference>
<dbReference type="KEGG" id="dez:DKM44_04975"/>
<evidence type="ECO:0000313" key="4">
    <source>
        <dbReference type="EMBL" id="AWN22666.1"/>
    </source>
</evidence>
<dbReference type="Pfam" id="PF17820">
    <property type="entry name" value="PDZ_6"/>
    <property type="match status" value="1"/>
</dbReference>
<dbReference type="InterPro" id="IPR005151">
    <property type="entry name" value="Tail-specific_protease"/>
</dbReference>
<evidence type="ECO:0000256" key="2">
    <source>
        <dbReference type="SAM" id="SignalP"/>
    </source>
</evidence>
<evidence type="ECO:0000256" key="1">
    <source>
        <dbReference type="SAM" id="MobiDB-lite"/>
    </source>
</evidence>
<dbReference type="InterPro" id="IPR029045">
    <property type="entry name" value="ClpP/crotonase-like_dom_sf"/>
</dbReference>
<name>A0A2Z3JF89_9DEIO</name>
<keyword evidence="2" id="KW-0732">Signal</keyword>
<dbReference type="SUPFAM" id="SSF50156">
    <property type="entry name" value="PDZ domain-like"/>
    <property type="match status" value="1"/>
</dbReference>
<sequence length="483" mass="50376">MPGVNRAAPRLLLLSLSLLSACSTLPTPAPGASDDVPTVPRSTRPVSPDCAVRSLASQLSGDDLARLRFETFRPALHAQVYANTLAGLLLATRTDLNTQYYGFSSVDLQTLHETWEARFRAEFGDLKQPITAQADPLMDEYVAGVNDEHTYYLDPALLQAFEDQSNAVPTSGPRYGFRLAAVPGEDGAVLTDVSADSPAEEAGLQRGDTILSVNGAALNRGTDDDTAAAARYSAVLAAAATGQPVTLAIRRGETRLSVTVTPRPISSASLPSGHLDGATYVLRLPSFATEGTAQRVHQLVHAAQAAGAQRLVLDLRGNRGGLVSEATGVSAAFAPQAAGQTLEFLDAQDYSFFYQGGQVRASGVCFSGDRTLASIQNPALWRGPLEVLVNKDSASASEVVAQTLQQAGARALGEATVGVGNTATNILSLPGNRGLSVTVARSKALSGQYLSAKVAPTVMVSDDLKALAHGYDLPLEAALAAAP</sequence>
<gene>
    <name evidence="4" type="ORF">DKM44_04975</name>
</gene>
<protein>
    <recommendedName>
        <fullName evidence="3">PDZ domain-containing protein</fullName>
    </recommendedName>
</protein>
<dbReference type="GO" id="GO:0030288">
    <property type="term" value="C:outer membrane-bounded periplasmic space"/>
    <property type="evidence" value="ECO:0007669"/>
    <property type="project" value="TreeGrafter"/>
</dbReference>
<dbReference type="SMART" id="SM00245">
    <property type="entry name" value="TSPc"/>
    <property type="match status" value="1"/>
</dbReference>
<feature type="region of interest" description="Disordered" evidence="1">
    <location>
        <begin position="27"/>
        <end position="47"/>
    </location>
</feature>
<organism evidence="4 5">
    <name type="scientific">Deinococcus irradiatisoli</name>
    <dbReference type="NCBI Taxonomy" id="2202254"/>
    <lineage>
        <taxon>Bacteria</taxon>
        <taxon>Thermotogati</taxon>
        <taxon>Deinococcota</taxon>
        <taxon>Deinococci</taxon>
        <taxon>Deinococcales</taxon>
        <taxon>Deinococcaceae</taxon>
        <taxon>Deinococcus</taxon>
    </lineage>
</organism>
<feature type="chain" id="PRO_5016406670" description="PDZ domain-containing protein" evidence="2">
    <location>
        <begin position="32"/>
        <end position="483"/>
    </location>
</feature>
<dbReference type="GO" id="GO:0007165">
    <property type="term" value="P:signal transduction"/>
    <property type="evidence" value="ECO:0007669"/>
    <property type="project" value="TreeGrafter"/>
</dbReference>
<dbReference type="SUPFAM" id="SSF52096">
    <property type="entry name" value="ClpP/crotonase"/>
    <property type="match status" value="1"/>
</dbReference>
<dbReference type="InterPro" id="IPR036034">
    <property type="entry name" value="PDZ_sf"/>
</dbReference>
<dbReference type="Proteomes" id="UP000245368">
    <property type="component" value="Chromosome"/>
</dbReference>
<dbReference type="Pfam" id="PF03572">
    <property type="entry name" value="Peptidase_S41"/>
    <property type="match status" value="1"/>
</dbReference>
<evidence type="ECO:0000259" key="3">
    <source>
        <dbReference type="PROSITE" id="PS50106"/>
    </source>
</evidence>
<dbReference type="Gene3D" id="2.30.42.10">
    <property type="match status" value="1"/>
</dbReference>
<dbReference type="SMART" id="SM00228">
    <property type="entry name" value="PDZ"/>
    <property type="match status" value="1"/>
</dbReference>
<keyword evidence="5" id="KW-1185">Reference proteome</keyword>
<feature type="domain" description="PDZ" evidence="3">
    <location>
        <begin position="170"/>
        <end position="253"/>
    </location>
</feature>
<dbReference type="PROSITE" id="PS50106">
    <property type="entry name" value="PDZ"/>
    <property type="match status" value="1"/>
</dbReference>